<feature type="chain" id="PRO_5016423409" description="Sushi domain-containing protein" evidence="7">
    <location>
        <begin position="21"/>
        <end position="283"/>
    </location>
</feature>
<dbReference type="PANTHER" id="PTHR45785">
    <property type="entry name" value="COMPLEMENT FACTOR H-RELATED"/>
    <property type="match status" value="1"/>
</dbReference>
<dbReference type="SUPFAM" id="SSF57535">
    <property type="entry name" value="Complement control module/SCR domain"/>
    <property type="match status" value="3"/>
</dbReference>
<evidence type="ECO:0000256" key="6">
    <source>
        <dbReference type="SAM" id="Phobius"/>
    </source>
</evidence>
<dbReference type="PANTHER" id="PTHR45785:SF2">
    <property type="entry name" value="COMPLEMENT FACTOR H-RELATED"/>
    <property type="match status" value="1"/>
</dbReference>
<dbReference type="CDD" id="cd00033">
    <property type="entry name" value="CCP"/>
    <property type="match status" value="3"/>
</dbReference>
<evidence type="ECO:0000313" key="10">
    <source>
        <dbReference type="Proteomes" id="UP000250572"/>
    </source>
</evidence>
<dbReference type="PROSITE" id="PS50923">
    <property type="entry name" value="SUSHI"/>
    <property type="match status" value="2"/>
</dbReference>
<reference evidence="9 10" key="1">
    <citation type="journal article" date="2018" name="G3 (Bethesda)">
        <title>A High-Quality Reference Genome for the Invasive Mosquitofish Gambusia affinis Using a Chicago Library.</title>
        <authorList>
            <person name="Hoffberg S.L."/>
            <person name="Troendle N.J."/>
            <person name="Glenn T.C."/>
            <person name="Mahmud O."/>
            <person name="Louha S."/>
            <person name="Chalopin D."/>
            <person name="Bennetzen J.L."/>
            <person name="Mauricio R."/>
        </authorList>
    </citation>
    <scope>NUCLEOTIDE SEQUENCE [LARGE SCALE GENOMIC DNA]</scope>
    <source>
        <strain evidence="9">NE01/NJP1002.9</strain>
        <tissue evidence="9">Muscle</tissue>
    </source>
</reference>
<protein>
    <recommendedName>
        <fullName evidence="8">Sushi domain-containing protein</fullName>
    </recommendedName>
</protein>
<proteinExistence type="predicted"/>
<dbReference type="InterPro" id="IPR035976">
    <property type="entry name" value="Sushi/SCR/CCP_sf"/>
</dbReference>
<dbReference type="Gene3D" id="2.10.70.10">
    <property type="entry name" value="Complement Module, domain 1"/>
    <property type="match status" value="3"/>
</dbReference>
<sequence length="283" mass="31356">MWLTGLRFALLVWIPGLLHAVSEKPCGVPNLEYGYFIPVLESYPHDSDVTYTCDAGYKTTKEGWWVTIVCQDGHWSEKPECVLETACLPPVIPNGKFMQYQNGSFEINCDKGYSLNGRKIECHSGTWSEVSPCQRQTTACGQPPAVPDAVVIQAYQEVFEASSKVEYQCRDGFVTEGRQSKKIANCTAGEWVGTPRCIGDGLNRGSRVQAQQRPQVRLLSRVQHLVGPYGMDDVGRLRAGVLLLLLLLALSLNVYHAVGLRRERGGPVGVKVSRTSRCHGNRD</sequence>
<dbReference type="STRING" id="33528.ENSGAFP00000012550"/>
<evidence type="ECO:0000256" key="7">
    <source>
        <dbReference type="SAM" id="SignalP"/>
    </source>
</evidence>
<evidence type="ECO:0000256" key="3">
    <source>
        <dbReference type="ARBA" id="ARBA00022729"/>
    </source>
</evidence>
<feature type="transmembrane region" description="Helical" evidence="6">
    <location>
        <begin position="237"/>
        <end position="255"/>
    </location>
</feature>
<dbReference type="EMBL" id="NHOQ01002364">
    <property type="protein sequence ID" value="PWA17441.1"/>
    <property type="molecule type" value="Genomic_DNA"/>
</dbReference>
<evidence type="ECO:0000256" key="4">
    <source>
        <dbReference type="ARBA" id="ARBA00023157"/>
    </source>
</evidence>
<dbReference type="Pfam" id="PF00084">
    <property type="entry name" value="Sushi"/>
    <property type="match status" value="2"/>
</dbReference>
<keyword evidence="6" id="KW-1133">Transmembrane helix</keyword>
<keyword evidence="4" id="KW-1015">Disulfide bond</keyword>
<comment type="subcellular location">
    <subcellularLocation>
        <location evidence="1">Virion</location>
    </subcellularLocation>
</comment>
<keyword evidence="2 5" id="KW-0768">Sushi</keyword>
<evidence type="ECO:0000256" key="1">
    <source>
        <dbReference type="ARBA" id="ARBA00004328"/>
    </source>
</evidence>
<evidence type="ECO:0000256" key="2">
    <source>
        <dbReference type="ARBA" id="ARBA00022659"/>
    </source>
</evidence>
<comment type="caution">
    <text evidence="5">Lacks conserved residue(s) required for the propagation of feature annotation.</text>
</comment>
<feature type="domain" description="Sushi" evidence="8">
    <location>
        <begin position="24"/>
        <end position="83"/>
    </location>
</feature>
<dbReference type="AlphaFoldDB" id="A0A315V5Y2"/>
<dbReference type="SMART" id="SM00032">
    <property type="entry name" value="CCP"/>
    <property type="match status" value="3"/>
</dbReference>
<keyword evidence="6" id="KW-0472">Membrane</keyword>
<keyword evidence="6" id="KW-0812">Transmembrane</keyword>
<feature type="domain" description="Sushi" evidence="8">
    <location>
        <begin position="138"/>
        <end position="199"/>
    </location>
</feature>
<keyword evidence="3 7" id="KW-0732">Signal</keyword>
<feature type="signal peptide" evidence="7">
    <location>
        <begin position="1"/>
        <end position="20"/>
    </location>
</feature>
<dbReference type="InterPro" id="IPR051503">
    <property type="entry name" value="ComplSys_Reg/VirEntry_Med"/>
</dbReference>
<dbReference type="InterPro" id="IPR000436">
    <property type="entry name" value="Sushi_SCR_CCP_dom"/>
</dbReference>
<gene>
    <name evidence="9" type="ORF">CCH79_00011265</name>
</gene>
<evidence type="ECO:0000313" key="9">
    <source>
        <dbReference type="EMBL" id="PWA17441.1"/>
    </source>
</evidence>
<evidence type="ECO:0000256" key="5">
    <source>
        <dbReference type="PROSITE-ProRule" id="PRU00302"/>
    </source>
</evidence>
<organism evidence="9 10">
    <name type="scientific">Gambusia affinis</name>
    <name type="common">Western mosquitofish</name>
    <name type="synonym">Heterandria affinis</name>
    <dbReference type="NCBI Taxonomy" id="33528"/>
    <lineage>
        <taxon>Eukaryota</taxon>
        <taxon>Metazoa</taxon>
        <taxon>Chordata</taxon>
        <taxon>Craniata</taxon>
        <taxon>Vertebrata</taxon>
        <taxon>Euteleostomi</taxon>
        <taxon>Actinopterygii</taxon>
        <taxon>Neopterygii</taxon>
        <taxon>Teleostei</taxon>
        <taxon>Neoteleostei</taxon>
        <taxon>Acanthomorphata</taxon>
        <taxon>Ovalentaria</taxon>
        <taxon>Atherinomorphae</taxon>
        <taxon>Cyprinodontiformes</taxon>
        <taxon>Poeciliidae</taxon>
        <taxon>Poeciliinae</taxon>
        <taxon>Gambusia</taxon>
    </lineage>
</organism>
<accession>A0A315V5Y2</accession>
<comment type="caution">
    <text evidence="9">The sequence shown here is derived from an EMBL/GenBank/DDBJ whole genome shotgun (WGS) entry which is preliminary data.</text>
</comment>
<evidence type="ECO:0000259" key="8">
    <source>
        <dbReference type="PROSITE" id="PS50923"/>
    </source>
</evidence>
<keyword evidence="10" id="KW-1185">Reference proteome</keyword>
<name>A0A315V5Y2_GAMAF</name>
<dbReference type="Proteomes" id="UP000250572">
    <property type="component" value="Unassembled WGS sequence"/>
</dbReference>